<feature type="compositionally biased region" description="Pro residues" evidence="1">
    <location>
        <begin position="360"/>
        <end position="371"/>
    </location>
</feature>
<feature type="region of interest" description="Disordered" evidence="1">
    <location>
        <begin position="352"/>
        <end position="373"/>
    </location>
</feature>
<evidence type="ECO:0000256" key="1">
    <source>
        <dbReference type="SAM" id="MobiDB-lite"/>
    </source>
</evidence>
<sequence>MDQARKPKRSSSDGSLRRTYSSQSLPQQRPGPSHPFLRPPLRSVTENPLLVSPGPLESMLKKTTETGDIGIFSIRPPRPPTAYHAPATHHAPPRSRSVFAEPSVPRPAIRVSGGDPIWRDDRRRLPSYRDTASEIISMYGSDSQRSVSSSLSMPFDEPGRRSYSMTSCSSRPLPHQRSNGTLQSQASGSLLQRPRSPFPYPTRLKRPGVRPSSPAVTENGRVDYSRMVGIDRVSSRTVHGSHKPSPTPHGRRLAPRYGCLDAYNAGRSSSRYESSSASQYSQGSLSAAPGRHAGRHNGGFGVSMPEQSRRTPSLAPVADMYRSPSSSQSIRSCPLVPRASSAFYYDYSEDFEDRPSPVTSRPPPPRAPLAPIPTRVPSAHRASILNDGFDSCFEVPSERDLALTRQHHSLVKPYQDQVDPGDRHFSPRPPPYRVSSDGHERRLCLLPKNYQNSFGVPNVERSRPLRREICDQPTSHQQGHGGRRNERSSREKTVAELFGSEDYEQENYPIPNGRPRMLQEDSNMSKEGSSAPSPEHISLRALHSAYPETRPLSALTCHSNKSKVCSIEAGLADLASFVPFLDKACEWSDEDNVNKSTPQAGSDTDLGRDAPPHDVPRGEDHIPDGPNSGSKNESHVNSPVIGHGPAHLGRDGTRANDRERNNQRELIDAASPDFLCDTRPRVRPPDHTVPSVPERTSSEHYHSLRPSNGRLRLRVSRAALNKTYTRSHPNRGQCDGPESAQTSASFDRDSNLTGAQGPRNQGGRDGNLLEIHDQRLSFAAEETKAPSLNGSAVLGNFRTSLSGRISTSMQPGRGLKKRVSELCMRLAGSSIRSSKGDGASSDTESFPRLLRDTIHEKIEEDPSQPNTFPRQLGRFRGRGSRWLRAARHAVMVACAGSRKH</sequence>
<feature type="compositionally biased region" description="Basic and acidic residues" evidence="1">
    <location>
        <begin position="483"/>
        <end position="494"/>
    </location>
</feature>
<evidence type="ECO:0000313" key="3">
    <source>
        <dbReference type="Proteomes" id="UP001172155"/>
    </source>
</evidence>
<protein>
    <submittedName>
        <fullName evidence="2">Uncharacterized protein</fullName>
    </submittedName>
</protein>
<feature type="compositionally biased region" description="Basic and acidic residues" evidence="1">
    <location>
        <begin position="605"/>
        <end position="623"/>
    </location>
</feature>
<feature type="region of interest" description="Disordered" evidence="1">
    <location>
        <begin position="137"/>
        <end position="255"/>
    </location>
</feature>
<gene>
    <name evidence="2" type="ORF">B0T18DRAFT_390457</name>
</gene>
<proteinExistence type="predicted"/>
<feature type="compositionally biased region" description="Basic and acidic residues" evidence="1">
    <location>
        <begin position="648"/>
        <end position="667"/>
    </location>
</feature>
<keyword evidence="3" id="KW-1185">Reference proteome</keyword>
<feature type="compositionally biased region" description="Polar residues" evidence="1">
    <location>
        <begin position="163"/>
        <end position="190"/>
    </location>
</feature>
<feature type="region of interest" description="Disordered" evidence="1">
    <location>
        <begin position="589"/>
        <end position="767"/>
    </location>
</feature>
<reference evidence="2" key="1">
    <citation type="submission" date="2023-06" db="EMBL/GenBank/DDBJ databases">
        <title>Genome-scale phylogeny and comparative genomics of the fungal order Sordariales.</title>
        <authorList>
            <consortium name="Lawrence Berkeley National Laboratory"/>
            <person name="Hensen N."/>
            <person name="Bonometti L."/>
            <person name="Westerberg I."/>
            <person name="Brannstrom I.O."/>
            <person name="Guillou S."/>
            <person name="Cros-Aarteil S."/>
            <person name="Calhoun S."/>
            <person name="Haridas S."/>
            <person name="Kuo A."/>
            <person name="Mondo S."/>
            <person name="Pangilinan J."/>
            <person name="Riley R."/>
            <person name="LaButti K."/>
            <person name="Andreopoulos B."/>
            <person name="Lipzen A."/>
            <person name="Chen C."/>
            <person name="Yanf M."/>
            <person name="Daum C."/>
            <person name="Ng V."/>
            <person name="Clum A."/>
            <person name="Steindorff A."/>
            <person name="Ohm R."/>
            <person name="Martin F."/>
            <person name="Silar P."/>
            <person name="Natvig D."/>
            <person name="Lalanne C."/>
            <person name="Gautier V."/>
            <person name="Ament-velasquez S.L."/>
            <person name="Kruys A."/>
            <person name="Hutchinson M.I."/>
            <person name="Powell A.J."/>
            <person name="Barry K."/>
            <person name="Miller A.N."/>
            <person name="Grigoriev I.V."/>
            <person name="Debuchy R."/>
            <person name="Gladieux P."/>
            <person name="Thoren M.H."/>
            <person name="Johannesson H."/>
        </authorList>
    </citation>
    <scope>NUCLEOTIDE SEQUENCE</scope>
    <source>
        <strain evidence="2">SMH3187-1</strain>
    </source>
</reference>
<feature type="region of interest" description="Disordered" evidence="1">
    <location>
        <begin position="414"/>
        <end position="438"/>
    </location>
</feature>
<feature type="region of interest" description="Disordered" evidence="1">
    <location>
        <begin position="1"/>
        <end position="122"/>
    </location>
</feature>
<name>A0AA40K554_9PEZI</name>
<organism evidence="2 3">
    <name type="scientific">Schizothecium vesticola</name>
    <dbReference type="NCBI Taxonomy" id="314040"/>
    <lineage>
        <taxon>Eukaryota</taxon>
        <taxon>Fungi</taxon>
        <taxon>Dikarya</taxon>
        <taxon>Ascomycota</taxon>
        <taxon>Pezizomycotina</taxon>
        <taxon>Sordariomycetes</taxon>
        <taxon>Sordariomycetidae</taxon>
        <taxon>Sordariales</taxon>
        <taxon>Schizotheciaceae</taxon>
        <taxon>Schizothecium</taxon>
    </lineage>
</organism>
<dbReference type="EMBL" id="JAUKUD010000004">
    <property type="protein sequence ID" value="KAK0745922.1"/>
    <property type="molecule type" value="Genomic_DNA"/>
</dbReference>
<accession>A0AA40K554</accession>
<feature type="compositionally biased region" description="Polar residues" evidence="1">
    <location>
        <begin position="627"/>
        <end position="637"/>
    </location>
</feature>
<dbReference type="AlphaFoldDB" id="A0AA40K554"/>
<feature type="compositionally biased region" description="Low complexity" evidence="1">
    <location>
        <begin position="270"/>
        <end position="288"/>
    </location>
</feature>
<dbReference type="Proteomes" id="UP001172155">
    <property type="component" value="Unassembled WGS sequence"/>
</dbReference>
<feature type="region of interest" description="Disordered" evidence="1">
    <location>
        <begin position="470"/>
        <end position="535"/>
    </location>
</feature>
<comment type="caution">
    <text evidence="2">The sequence shown here is derived from an EMBL/GenBank/DDBJ whole genome shotgun (WGS) entry which is preliminary data.</text>
</comment>
<feature type="compositionally biased region" description="Low complexity" evidence="1">
    <location>
        <begin position="81"/>
        <end position="90"/>
    </location>
</feature>
<feature type="compositionally biased region" description="Low complexity" evidence="1">
    <location>
        <begin position="141"/>
        <end position="152"/>
    </location>
</feature>
<feature type="compositionally biased region" description="Polar residues" evidence="1">
    <location>
        <begin position="520"/>
        <end position="532"/>
    </location>
</feature>
<evidence type="ECO:0000313" key="2">
    <source>
        <dbReference type="EMBL" id="KAK0745922.1"/>
    </source>
</evidence>
<feature type="compositionally biased region" description="Low complexity" evidence="1">
    <location>
        <begin position="323"/>
        <end position="332"/>
    </location>
</feature>
<feature type="region of interest" description="Disordered" evidence="1">
    <location>
        <begin position="270"/>
        <end position="332"/>
    </location>
</feature>
<feature type="compositionally biased region" description="Polar residues" evidence="1">
    <location>
        <begin position="12"/>
        <end position="27"/>
    </location>
</feature>
<feature type="compositionally biased region" description="Basic and acidic residues" evidence="1">
    <location>
        <begin position="676"/>
        <end position="686"/>
    </location>
</feature>